<dbReference type="EMBL" id="FXTU01000007">
    <property type="protein sequence ID" value="SMP31151.1"/>
    <property type="molecule type" value="Genomic_DNA"/>
</dbReference>
<evidence type="ECO:0000256" key="3">
    <source>
        <dbReference type="ARBA" id="ARBA00022723"/>
    </source>
</evidence>
<dbReference type="RefSeq" id="WP_102991235.1">
    <property type="nucleotide sequence ID" value="NZ_FXTU01000007.1"/>
</dbReference>
<comment type="caution">
    <text evidence="8">The sequence shown here is derived from an EMBL/GenBank/DDBJ whole genome shotgun (WGS) entry which is preliminary data.</text>
</comment>
<keyword evidence="5 6" id="KW-0236">DNA replication inhibitor</keyword>
<organism evidence="8 9">
    <name type="scientific">Laceyella tengchongensis</name>
    <dbReference type="NCBI Taxonomy" id="574699"/>
    <lineage>
        <taxon>Bacteria</taxon>
        <taxon>Bacillati</taxon>
        <taxon>Bacillota</taxon>
        <taxon>Bacilli</taxon>
        <taxon>Bacillales</taxon>
        <taxon>Thermoactinomycetaceae</taxon>
        <taxon>Laceyella</taxon>
    </lineage>
</organism>
<keyword evidence="1 6" id="KW-0963">Cytoplasm</keyword>
<feature type="binding site" evidence="6">
    <location>
        <position position="95"/>
    </location>
    <ligand>
        <name>Zn(2+)</name>
        <dbReference type="ChEBI" id="CHEBI:29105"/>
    </ligand>
</feature>
<keyword evidence="2 6" id="KW-0235">DNA replication</keyword>
<gene>
    <name evidence="6" type="primary">yabA</name>
    <name evidence="8" type="ORF">SAMN06265361_107168</name>
</gene>
<dbReference type="Pfam" id="PF06156">
    <property type="entry name" value="YabA"/>
    <property type="match status" value="1"/>
</dbReference>
<evidence type="ECO:0000256" key="4">
    <source>
        <dbReference type="ARBA" id="ARBA00022833"/>
    </source>
</evidence>
<dbReference type="InterPro" id="IPR010377">
    <property type="entry name" value="YabA"/>
</dbReference>
<sequence>MDKEEIFKRVAQMEQQIGEMYKGLGGLKEQIVELIEENTRLVMENQRLKELFVAKEPPLPQQTEKLPPSQKAEVEDESTHKGVNHLSNLYDEGFHICNVHYGRLRGDGDCLFCIAFLNKSSKEK</sequence>
<dbReference type="HAMAP" id="MF_01159">
    <property type="entry name" value="YabA"/>
    <property type="match status" value="1"/>
</dbReference>
<keyword evidence="4 6" id="KW-0862">Zinc</keyword>
<comment type="subunit">
    <text evidence="6">Homotetramer. Interacts with both DnaA and DnaN, acting as a bridge between these two proteins.</text>
</comment>
<evidence type="ECO:0000256" key="1">
    <source>
        <dbReference type="ARBA" id="ARBA00022490"/>
    </source>
</evidence>
<evidence type="ECO:0000313" key="8">
    <source>
        <dbReference type="EMBL" id="SMP31151.1"/>
    </source>
</evidence>
<comment type="cofactor">
    <cofactor evidence="6">
        <name>Zn(2+)</name>
        <dbReference type="ChEBI" id="CHEBI:29105"/>
    </cofactor>
    <text evidence="6">Binds 1 zinc ion per subunit.</text>
</comment>
<feature type="binding site" evidence="6">
    <location>
        <position position="110"/>
    </location>
    <ligand>
        <name>Zn(2+)</name>
        <dbReference type="ChEBI" id="CHEBI:29105"/>
    </ligand>
</feature>
<feature type="binding site" evidence="6">
    <location>
        <position position="97"/>
    </location>
    <ligand>
        <name>Zn(2+)</name>
        <dbReference type="ChEBI" id="CHEBI:29105"/>
    </ligand>
</feature>
<evidence type="ECO:0000256" key="2">
    <source>
        <dbReference type="ARBA" id="ARBA00022705"/>
    </source>
</evidence>
<feature type="binding site" evidence="6">
    <location>
        <position position="113"/>
    </location>
    <ligand>
        <name>Zn(2+)</name>
        <dbReference type="ChEBI" id="CHEBI:29105"/>
    </ligand>
</feature>
<dbReference type="AlphaFoldDB" id="A0AA45WRH2"/>
<feature type="region of interest" description="Disordered" evidence="7">
    <location>
        <begin position="53"/>
        <end position="80"/>
    </location>
</feature>
<evidence type="ECO:0000256" key="7">
    <source>
        <dbReference type="SAM" id="MobiDB-lite"/>
    </source>
</evidence>
<comment type="similarity">
    <text evidence="6">Belongs to the YabA family.</text>
</comment>
<dbReference type="GO" id="GO:0006260">
    <property type="term" value="P:DNA replication"/>
    <property type="evidence" value="ECO:0007669"/>
    <property type="project" value="UniProtKB-KW"/>
</dbReference>
<dbReference type="PIRSF" id="PIRSF021439">
    <property type="entry name" value="DUF972"/>
    <property type="match status" value="1"/>
</dbReference>
<reference evidence="8" key="1">
    <citation type="submission" date="2017-05" db="EMBL/GenBank/DDBJ databases">
        <authorList>
            <person name="Varghese N."/>
            <person name="Submissions S."/>
        </authorList>
    </citation>
    <scope>NUCLEOTIDE SEQUENCE</scope>
    <source>
        <strain evidence="8">DSM 45262</strain>
    </source>
</reference>
<accession>A0AA45WRH2</accession>
<dbReference type="GO" id="GO:0008156">
    <property type="term" value="P:negative regulation of DNA replication"/>
    <property type="evidence" value="ECO:0007669"/>
    <property type="project" value="UniProtKB-UniRule"/>
</dbReference>
<dbReference type="GO" id="GO:0008270">
    <property type="term" value="F:zinc ion binding"/>
    <property type="evidence" value="ECO:0007669"/>
    <property type="project" value="UniProtKB-UniRule"/>
</dbReference>
<comment type="subcellular location">
    <subcellularLocation>
        <location evidence="6">Cytoplasm</location>
        <location evidence="6">Nucleoid</location>
    </subcellularLocation>
    <text evidence="6">Localizes in tight foci, which correspond to the replisome at mid-cell throughout the cell cycle.</text>
</comment>
<evidence type="ECO:0000313" key="9">
    <source>
        <dbReference type="Proteomes" id="UP001157946"/>
    </source>
</evidence>
<dbReference type="GO" id="GO:0043590">
    <property type="term" value="C:bacterial nucleoid"/>
    <property type="evidence" value="ECO:0007669"/>
    <property type="project" value="UniProtKB-UniRule"/>
</dbReference>
<name>A0AA45WRH2_9BACL</name>
<keyword evidence="3 6" id="KW-0479">Metal-binding</keyword>
<comment type="function">
    <text evidence="6">Involved in control of chromosome replication initiation. Inhibits the cooperative binding of DnaA to the oriC region, thus negatively regulating initiation of chromosome replication. Inhibits the ability of DnaA-ATP to form a helix on DNA; does not disassemble preformed DnaA-DNA helices. Decreases the residence time of DnaA on the chromosome at its binding sites (oriC, replication forks and promoter-binding sites). Tethers DnaA to the replication machinery via the DNA polymerase beta sliding clamp subunit (dnaN). Associates with oriC and other DnaA targets on the chromosome in a DnaA-dependent manner.</text>
</comment>
<evidence type="ECO:0000256" key="6">
    <source>
        <dbReference type="HAMAP-Rule" id="MF_01159"/>
    </source>
</evidence>
<dbReference type="Proteomes" id="UP001157946">
    <property type="component" value="Unassembled WGS sequence"/>
</dbReference>
<evidence type="ECO:0000256" key="5">
    <source>
        <dbReference type="ARBA" id="ARBA00022880"/>
    </source>
</evidence>
<protein>
    <recommendedName>
        <fullName evidence="6">Replication initiation control protein YabA</fullName>
    </recommendedName>
</protein>
<keyword evidence="9" id="KW-1185">Reference proteome</keyword>
<proteinExistence type="inferred from homology"/>